<feature type="region of interest" description="Disordered" evidence="3">
    <location>
        <begin position="318"/>
        <end position="386"/>
    </location>
</feature>
<feature type="coiled-coil region" evidence="2">
    <location>
        <begin position="172"/>
        <end position="209"/>
    </location>
</feature>
<dbReference type="GO" id="GO:0005737">
    <property type="term" value="C:cytoplasm"/>
    <property type="evidence" value="ECO:0007669"/>
    <property type="project" value="TreeGrafter"/>
</dbReference>
<sequence length="449" mass="50847">MPGFHINEMGEMVLDAIDDIAVVDVYDLATDIGKEYERIIDRYGTDAVTGIMPKIINTLELLEALATKNERENATIQELREKIAQLESEKSEKAEYRRRFEREMEVLEEQWRTETNELVEMVQTLQDENKRLVKQTQDLQSSSAHSSGLGASLTESIISITNNELNAALTDTQVLQRLKEQIYKQRDELKEKEHELQEKYGEIENLHIQMDRLKSSGRDAHRRRKILQSQVKTLCEERADFLAQLQDQYRDINQLRKQLGLAEKENEDLVKSCSDDPNDPNRPRYTTLQLKELICERDELITTVDNLTEELKALKPSNAKTTAGGGAGGSGGGDSSSYDYDDEDDDVDEESQEAQEGAVCGTPPDHDAPVQGPLPYEPDDAPWKKSSESGIRKFFRRLFSDTSDTSKRSLATLSKMALSATPGSMEAKKASVECQNKNFGDIICWKHFC</sequence>
<dbReference type="PANTHER" id="PTHR21502">
    <property type="entry name" value="ZINC FINGER PROTEIN DZIP1"/>
    <property type="match status" value="1"/>
</dbReference>
<dbReference type="SUPFAM" id="SSF161256">
    <property type="entry name" value="RILP dimerisation region"/>
    <property type="match status" value="1"/>
</dbReference>
<dbReference type="CDD" id="cd14445">
    <property type="entry name" value="RILP-like"/>
    <property type="match status" value="1"/>
</dbReference>
<dbReference type="PROSITE" id="PS51777">
    <property type="entry name" value="RH2"/>
    <property type="match status" value="1"/>
</dbReference>
<dbReference type="FunFam" id="1.20.58.1770:FF:000005">
    <property type="entry name" value="RILP-like protein homolog isoform X1"/>
    <property type="match status" value="1"/>
</dbReference>
<evidence type="ECO:0000259" key="5">
    <source>
        <dbReference type="PROSITE" id="PS51777"/>
    </source>
</evidence>
<gene>
    <name evidence="6" type="primary">CG11448_1</name>
    <name evidence="6" type="ORF">c0_g1_i1</name>
</gene>
<evidence type="ECO:0000256" key="1">
    <source>
        <dbReference type="ARBA" id="ARBA00023054"/>
    </source>
</evidence>
<organism evidence="6">
    <name type="scientific">Bactrocera latifrons</name>
    <name type="common">Malaysian fruit fly</name>
    <name type="synonym">Chaetodacus latifrons</name>
    <dbReference type="NCBI Taxonomy" id="174628"/>
    <lineage>
        <taxon>Eukaryota</taxon>
        <taxon>Metazoa</taxon>
        <taxon>Ecdysozoa</taxon>
        <taxon>Arthropoda</taxon>
        <taxon>Hexapoda</taxon>
        <taxon>Insecta</taxon>
        <taxon>Pterygota</taxon>
        <taxon>Neoptera</taxon>
        <taxon>Endopterygota</taxon>
        <taxon>Diptera</taxon>
        <taxon>Brachycera</taxon>
        <taxon>Muscomorpha</taxon>
        <taxon>Tephritoidea</taxon>
        <taxon>Tephritidae</taxon>
        <taxon>Bactrocera</taxon>
        <taxon>Bactrocera</taxon>
    </lineage>
</organism>
<dbReference type="GO" id="GO:0060271">
    <property type="term" value="P:cilium assembly"/>
    <property type="evidence" value="ECO:0007669"/>
    <property type="project" value="TreeGrafter"/>
</dbReference>
<evidence type="ECO:0000259" key="4">
    <source>
        <dbReference type="PROSITE" id="PS51776"/>
    </source>
</evidence>
<protein>
    <submittedName>
        <fullName evidence="6">RILP-like</fullName>
    </submittedName>
</protein>
<reference evidence="6" key="1">
    <citation type="submission" date="2015-06" db="EMBL/GenBank/DDBJ databases">
        <authorList>
            <person name="Hoefler B.C."/>
            <person name="Straight P.D."/>
        </authorList>
    </citation>
    <scope>NUCLEOTIDE SEQUENCE</scope>
</reference>
<dbReference type="EMBL" id="GDHF01018250">
    <property type="protein sequence ID" value="JAI34064.1"/>
    <property type="molecule type" value="Transcribed_RNA"/>
</dbReference>
<dbReference type="OrthoDB" id="10069524at2759"/>
<feature type="compositionally biased region" description="Acidic residues" evidence="3">
    <location>
        <begin position="339"/>
        <end position="353"/>
    </location>
</feature>
<dbReference type="PANTHER" id="PTHR21502:SF4">
    <property type="entry name" value="RILP-LIKE PROTEIN HOMOLOG"/>
    <property type="match status" value="1"/>
</dbReference>
<evidence type="ECO:0000256" key="3">
    <source>
        <dbReference type="SAM" id="MobiDB-lite"/>
    </source>
</evidence>
<dbReference type="GO" id="GO:0051959">
    <property type="term" value="F:dynein light intermediate chain binding"/>
    <property type="evidence" value="ECO:0007669"/>
    <property type="project" value="TreeGrafter"/>
</dbReference>
<dbReference type="PROSITE" id="PS51776">
    <property type="entry name" value="RH1"/>
    <property type="match status" value="1"/>
</dbReference>
<dbReference type="Gene3D" id="1.10.287.1490">
    <property type="match status" value="1"/>
</dbReference>
<feature type="domain" description="RH2" evidence="5">
    <location>
        <begin position="282"/>
        <end position="394"/>
    </location>
</feature>
<dbReference type="InterPro" id="IPR051241">
    <property type="entry name" value="DZIP_RILPL"/>
</dbReference>
<keyword evidence="1 2" id="KW-0175">Coiled coil</keyword>
<feature type="domain" description="RH1" evidence="4">
    <location>
        <begin position="8"/>
        <end position="96"/>
    </location>
</feature>
<dbReference type="InterPro" id="IPR034743">
    <property type="entry name" value="RH1"/>
</dbReference>
<accession>A0A0K8V563</accession>
<dbReference type="InterPro" id="IPR034744">
    <property type="entry name" value="RH2"/>
</dbReference>
<dbReference type="GO" id="GO:0036064">
    <property type="term" value="C:ciliary basal body"/>
    <property type="evidence" value="ECO:0007669"/>
    <property type="project" value="TreeGrafter"/>
</dbReference>
<dbReference type="Gene3D" id="1.20.58.1770">
    <property type="match status" value="1"/>
</dbReference>
<feature type="compositionally biased region" description="Gly residues" evidence="3">
    <location>
        <begin position="323"/>
        <end position="334"/>
    </location>
</feature>
<dbReference type="GO" id="GO:0031267">
    <property type="term" value="F:small GTPase binding"/>
    <property type="evidence" value="ECO:0007669"/>
    <property type="project" value="TreeGrafter"/>
</dbReference>
<evidence type="ECO:0000256" key="2">
    <source>
        <dbReference type="SAM" id="Coils"/>
    </source>
</evidence>
<proteinExistence type="predicted"/>
<name>A0A0K8V563_BACLA</name>
<evidence type="ECO:0000313" key="6">
    <source>
        <dbReference type="EMBL" id="JAI34064.1"/>
    </source>
</evidence>
<feature type="coiled-coil region" evidence="2">
    <location>
        <begin position="62"/>
        <end position="142"/>
    </location>
</feature>
<feature type="coiled-coil region" evidence="2">
    <location>
        <begin position="238"/>
        <end position="310"/>
    </location>
</feature>
<dbReference type="AlphaFoldDB" id="A0A0K8V563"/>
<dbReference type="Pfam" id="PF09744">
    <property type="entry name" value="RH1"/>
    <property type="match status" value="1"/>
</dbReference>